<organism evidence="1 2">
    <name type="scientific">Synaphobranchus kaupii</name>
    <name type="common">Kaup's arrowtooth eel</name>
    <dbReference type="NCBI Taxonomy" id="118154"/>
    <lineage>
        <taxon>Eukaryota</taxon>
        <taxon>Metazoa</taxon>
        <taxon>Chordata</taxon>
        <taxon>Craniata</taxon>
        <taxon>Vertebrata</taxon>
        <taxon>Euteleostomi</taxon>
        <taxon>Actinopterygii</taxon>
        <taxon>Neopterygii</taxon>
        <taxon>Teleostei</taxon>
        <taxon>Anguilliformes</taxon>
        <taxon>Synaphobranchidae</taxon>
        <taxon>Synaphobranchus</taxon>
    </lineage>
</organism>
<keyword evidence="2" id="KW-1185">Reference proteome</keyword>
<accession>A0A9Q1IPM9</accession>
<evidence type="ECO:0000313" key="2">
    <source>
        <dbReference type="Proteomes" id="UP001152622"/>
    </source>
</evidence>
<dbReference type="EMBL" id="JAINUF010000009">
    <property type="protein sequence ID" value="KAJ8349804.1"/>
    <property type="molecule type" value="Genomic_DNA"/>
</dbReference>
<comment type="caution">
    <text evidence="1">The sequence shown here is derived from an EMBL/GenBank/DDBJ whole genome shotgun (WGS) entry which is preliminary data.</text>
</comment>
<dbReference type="OrthoDB" id="8933168at2759"/>
<reference evidence="1" key="1">
    <citation type="journal article" date="2023" name="Science">
        <title>Genome structures resolve the early diversification of teleost fishes.</title>
        <authorList>
            <person name="Parey E."/>
            <person name="Louis A."/>
            <person name="Montfort J."/>
            <person name="Bouchez O."/>
            <person name="Roques C."/>
            <person name="Iampietro C."/>
            <person name="Lluch J."/>
            <person name="Castinel A."/>
            <person name="Donnadieu C."/>
            <person name="Desvignes T."/>
            <person name="Floi Bucao C."/>
            <person name="Jouanno E."/>
            <person name="Wen M."/>
            <person name="Mejri S."/>
            <person name="Dirks R."/>
            <person name="Jansen H."/>
            <person name="Henkel C."/>
            <person name="Chen W.J."/>
            <person name="Zahm M."/>
            <person name="Cabau C."/>
            <person name="Klopp C."/>
            <person name="Thompson A.W."/>
            <person name="Robinson-Rechavi M."/>
            <person name="Braasch I."/>
            <person name="Lecointre G."/>
            <person name="Bobe J."/>
            <person name="Postlethwait J.H."/>
            <person name="Berthelot C."/>
            <person name="Roest Crollius H."/>
            <person name="Guiguen Y."/>
        </authorList>
    </citation>
    <scope>NUCLEOTIDE SEQUENCE</scope>
    <source>
        <strain evidence="1">WJC10195</strain>
    </source>
</reference>
<dbReference type="Proteomes" id="UP001152622">
    <property type="component" value="Chromosome 9"/>
</dbReference>
<dbReference type="AlphaFoldDB" id="A0A9Q1IPM9"/>
<gene>
    <name evidence="1" type="ORF">SKAU_G00249340</name>
</gene>
<proteinExistence type="predicted"/>
<evidence type="ECO:0000313" key="1">
    <source>
        <dbReference type="EMBL" id="KAJ8349804.1"/>
    </source>
</evidence>
<sequence>MDFSYFLFRPFIGQHNLDDKVSEAQAAKKLENLKAKYKELKDPPTGSGTDRAEDMARTWKWFPYMHEVLGTRASICPPVVIGLLPACRP</sequence>
<name>A0A9Q1IPM9_SYNKA</name>
<protein>
    <submittedName>
        <fullName evidence="1">Uncharacterized protein</fullName>
    </submittedName>
</protein>